<reference evidence="3" key="1">
    <citation type="submission" date="2015-04" db="UniProtKB">
        <authorList>
            <consortium name="EnsemblPlants"/>
        </authorList>
    </citation>
    <scope>IDENTIFICATION</scope>
    <source>
        <strain evidence="3">SL10</strain>
    </source>
</reference>
<dbReference type="EnsemblPlants" id="ONIVA01G25690.2">
    <property type="protein sequence ID" value="ONIVA01G25690.2"/>
    <property type="gene ID" value="ONIVA01G25690"/>
</dbReference>
<organism evidence="3">
    <name type="scientific">Oryza nivara</name>
    <name type="common">Indian wild rice</name>
    <name type="synonym">Oryza sativa f. spontanea</name>
    <dbReference type="NCBI Taxonomy" id="4536"/>
    <lineage>
        <taxon>Eukaryota</taxon>
        <taxon>Viridiplantae</taxon>
        <taxon>Streptophyta</taxon>
        <taxon>Embryophyta</taxon>
        <taxon>Tracheophyta</taxon>
        <taxon>Spermatophyta</taxon>
        <taxon>Magnoliopsida</taxon>
        <taxon>Liliopsida</taxon>
        <taxon>Poales</taxon>
        <taxon>Poaceae</taxon>
        <taxon>BOP clade</taxon>
        <taxon>Oryzoideae</taxon>
        <taxon>Oryzeae</taxon>
        <taxon>Oryzinae</taxon>
        <taxon>Oryza</taxon>
    </lineage>
</organism>
<dbReference type="HOGENOM" id="CLU_1339407_0_0_1"/>
<keyword evidence="4" id="KW-1185">Reference proteome</keyword>
<sequence length="205" mass="22054">MGRLRNRLRKTKAHVSSRRRAAGKRASERRSPLGSPMEFGSGGRDARARRQLQAAGRAAAYLGGGFLLLSAASSAAVRSLRSLSDANQRKFAAPCGACEGKGTYACRLCRGSSTIEWSPLHDPVFVNPCLCPTCDGTRLAVLCGDFLDLWSRPFELLCCCDHAAMDGAALLELPWKRLRLKGQCVLAFGLSLATGISARINCHDS</sequence>
<dbReference type="InterPro" id="IPR036410">
    <property type="entry name" value="HSP_DnaJ_Cys-rich_dom_sf"/>
</dbReference>
<dbReference type="eggNOG" id="ENOG502S1IB">
    <property type="taxonomic scope" value="Eukaryota"/>
</dbReference>
<dbReference type="STRING" id="4536.A0A0E0FPH7"/>
<keyword evidence="2" id="KW-0472">Membrane</keyword>
<evidence type="ECO:0000256" key="2">
    <source>
        <dbReference type="SAM" id="Phobius"/>
    </source>
</evidence>
<proteinExistence type="predicted"/>
<accession>A0A0E0FPH7</accession>
<name>A0A0E0FPH7_ORYNI</name>
<dbReference type="SUPFAM" id="SSF57938">
    <property type="entry name" value="DnaJ/Hsp40 cysteine-rich domain"/>
    <property type="match status" value="1"/>
</dbReference>
<keyword evidence="2" id="KW-0812">Transmembrane</keyword>
<feature type="compositionally biased region" description="Basic residues" evidence="1">
    <location>
        <begin position="1"/>
        <end position="23"/>
    </location>
</feature>
<feature type="transmembrane region" description="Helical" evidence="2">
    <location>
        <begin position="58"/>
        <end position="77"/>
    </location>
</feature>
<dbReference type="AlphaFoldDB" id="A0A0E0FPH7"/>
<feature type="region of interest" description="Disordered" evidence="1">
    <location>
        <begin position="1"/>
        <end position="46"/>
    </location>
</feature>
<evidence type="ECO:0000313" key="4">
    <source>
        <dbReference type="Proteomes" id="UP000006591"/>
    </source>
</evidence>
<evidence type="ECO:0000313" key="3">
    <source>
        <dbReference type="EnsemblPlants" id="ONIVA01G25690.2"/>
    </source>
</evidence>
<reference evidence="3" key="2">
    <citation type="submission" date="2018-04" db="EMBL/GenBank/DDBJ databases">
        <title>OnivRS2 (Oryza nivara Reference Sequence Version 2).</title>
        <authorList>
            <person name="Zhang J."/>
            <person name="Kudrna D."/>
            <person name="Lee S."/>
            <person name="Talag J."/>
            <person name="Rajasekar S."/>
            <person name="Welchert J."/>
            <person name="Hsing Y.-I."/>
            <person name="Wing R.A."/>
        </authorList>
    </citation>
    <scope>NUCLEOTIDE SEQUENCE [LARGE SCALE GENOMIC DNA]</scope>
</reference>
<evidence type="ECO:0000256" key="1">
    <source>
        <dbReference type="SAM" id="MobiDB-lite"/>
    </source>
</evidence>
<keyword evidence="2" id="KW-1133">Transmembrane helix</keyword>
<dbReference type="OMA" id="SARINCH"/>
<protein>
    <submittedName>
        <fullName evidence="3">Uncharacterized protein</fullName>
    </submittedName>
</protein>
<dbReference type="Gramene" id="ONIVA01G25690.2">
    <property type="protein sequence ID" value="ONIVA01G25690.2"/>
    <property type="gene ID" value="ONIVA01G25690"/>
</dbReference>
<dbReference type="Proteomes" id="UP000006591">
    <property type="component" value="Chromosome 1"/>
</dbReference>